<reference evidence="3" key="1">
    <citation type="submission" date="2016-10" db="EMBL/GenBank/DDBJ databases">
        <authorList>
            <person name="Varghese N."/>
            <person name="Submissions S."/>
        </authorList>
    </citation>
    <scope>NUCLEOTIDE SEQUENCE [LARGE SCALE GENOMIC DNA]</scope>
    <source>
        <strain evidence="3">CGMCC 1.6294</strain>
    </source>
</reference>
<evidence type="ECO:0000256" key="1">
    <source>
        <dbReference type="SAM" id="MobiDB-lite"/>
    </source>
</evidence>
<gene>
    <name evidence="2" type="ORF">SAMN04488073_2994</name>
</gene>
<dbReference type="Proteomes" id="UP000199290">
    <property type="component" value="Unassembled WGS sequence"/>
</dbReference>
<evidence type="ECO:0000313" key="3">
    <source>
        <dbReference type="Proteomes" id="UP000199290"/>
    </source>
</evidence>
<feature type="region of interest" description="Disordered" evidence="1">
    <location>
        <begin position="120"/>
        <end position="144"/>
    </location>
</feature>
<organism evidence="2 3">
    <name type="scientific">Marinobacter gudaonensis</name>
    <dbReference type="NCBI Taxonomy" id="375760"/>
    <lineage>
        <taxon>Bacteria</taxon>
        <taxon>Pseudomonadati</taxon>
        <taxon>Pseudomonadota</taxon>
        <taxon>Gammaproteobacteria</taxon>
        <taxon>Pseudomonadales</taxon>
        <taxon>Marinobacteraceae</taxon>
        <taxon>Marinobacter</taxon>
    </lineage>
</organism>
<dbReference type="EMBL" id="FOYV01000003">
    <property type="protein sequence ID" value="SFR57603.1"/>
    <property type="molecule type" value="Genomic_DNA"/>
</dbReference>
<dbReference type="RefSeq" id="WP_091991955.1">
    <property type="nucleotide sequence ID" value="NZ_FOYV01000003.1"/>
</dbReference>
<accession>A0A1I6HT50</accession>
<sequence length="144" mass="15789">MVYFLILAGVVAVLVVLWKLKSTGGKRRVAGRRARKAGSRAAASSGQADFPATRIVPGANACQAAKDLQDELFLDSHHNTPTLPLDECTNVSGCDCKYAHQNDRRSNEPDRRLQTLQTELYTAAEGDERRRPEHGRRKTDSGGV</sequence>
<keyword evidence="3" id="KW-1185">Reference proteome</keyword>
<evidence type="ECO:0000313" key="2">
    <source>
        <dbReference type="EMBL" id="SFR57603.1"/>
    </source>
</evidence>
<dbReference type="AlphaFoldDB" id="A0A1I6HT50"/>
<name>A0A1I6HT50_9GAMM</name>
<proteinExistence type="predicted"/>
<protein>
    <submittedName>
        <fullName evidence="2">Uncharacterized protein</fullName>
    </submittedName>
</protein>
<dbReference type="OrthoDB" id="8527522at2"/>